<evidence type="ECO:0000313" key="10">
    <source>
        <dbReference type="EMBL" id="VFK36079.1"/>
    </source>
</evidence>
<dbReference type="PROSITE" id="PS51257">
    <property type="entry name" value="PROKAR_LIPOPROTEIN"/>
    <property type="match status" value="1"/>
</dbReference>
<dbReference type="GO" id="GO:0004222">
    <property type="term" value="F:metalloendopeptidase activity"/>
    <property type="evidence" value="ECO:0007669"/>
    <property type="project" value="InterPro"/>
</dbReference>
<dbReference type="InterPro" id="IPR051156">
    <property type="entry name" value="Mito/Outer_Membr_Metalloprot"/>
</dbReference>
<keyword evidence="2" id="KW-0479">Metal-binding</keyword>
<accession>A0A451BH70</accession>
<evidence type="ECO:0000313" key="11">
    <source>
        <dbReference type="EMBL" id="VFK77634.1"/>
    </source>
</evidence>
<dbReference type="InterPro" id="IPR036034">
    <property type="entry name" value="PDZ_sf"/>
</dbReference>
<dbReference type="GO" id="GO:0051603">
    <property type="term" value="P:proteolysis involved in protein catabolic process"/>
    <property type="evidence" value="ECO:0007669"/>
    <property type="project" value="TreeGrafter"/>
</dbReference>
<feature type="region of interest" description="Disordered" evidence="7">
    <location>
        <begin position="345"/>
        <end position="369"/>
    </location>
</feature>
<sequence>MRALAILSLIILLAACAAPQTRMPEVTSVAAKIEAKKQRELAVEALIEMEKRLYIVGYPLLTNGAPLCGDNVSPSTGMVVWNNYHFDGKWREPLKSKYGLADLIQVAYVSPNSPAENAGIQAGDLPVSLNGWAVPVGENAIEKFSNKLDELEKESTTMNFVMRRGTKNIPVSVVPTPACNIELVLSNKDEKNAYADGKRIVVYRGLMEFFKTDQEAALVIAHELAHNTMGHIDAKKTNAAIGGLIGLIVDVAAAAGGVNTQGQFADLGSSVGAGTYSVEFEKEADYVGLYFMALAGYEIKGAADFWRRMAIQNPKSIDLRSTHPTTPERFIGIEKTIAEIQGKIERNMPLEPEFQKEDQEDHEEEEDAS</sequence>
<keyword evidence="5 6" id="KW-0482">Metalloprotease</keyword>
<keyword evidence="3 6" id="KW-0378">Hydrolase</keyword>
<evidence type="ECO:0000256" key="3">
    <source>
        <dbReference type="ARBA" id="ARBA00022801"/>
    </source>
</evidence>
<evidence type="ECO:0000256" key="8">
    <source>
        <dbReference type="SAM" id="SignalP"/>
    </source>
</evidence>
<evidence type="ECO:0000256" key="6">
    <source>
        <dbReference type="RuleBase" id="RU003983"/>
    </source>
</evidence>
<organism evidence="11">
    <name type="scientific">Candidatus Kentrum sp. MB</name>
    <dbReference type="NCBI Taxonomy" id="2138164"/>
    <lineage>
        <taxon>Bacteria</taxon>
        <taxon>Pseudomonadati</taxon>
        <taxon>Pseudomonadota</taxon>
        <taxon>Gammaproteobacteria</taxon>
        <taxon>Candidatus Kentrum</taxon>
    </lineage>
</organism>
<proteinExistence type="inferred from homology"/>
<dbReference type="SUPFAM" id="SSF50156">
    <property type="entry name" value="PDZ domain-like"/>
    <property type="match status" value="1"/>
</dbReference>
<dbReference type="Gene3D" id="2.30.42.10">
    <property type="match status" value="1"/>
</dbReference>
<protein>
    <submittedName>
        <fullName evidence="11">Peptidase family M48</fullName>
    </submittedName>
</protein>
<dbReference type="PANTHER" id="PTHR22726">
    <property type="entry name" value="METALLOENDOPEPTIDASE OMA1"/>
    <property type="match status" value="1"/>
</dbReference>
<dbReference type="Pfam" id="PF01435">
    <property type="entry name" value="Peptidase_M48"/>
    <property type="match status" value="1"/>
</dbReference>
<dbReference type="EMBL" id="CAADFQ010000193">
    <property type="protein sequence ID" value="VFK36079.1"/>
    <property type="molecule type" value="Genomic_DNA"/>
</dbReference>
<gene>
    <name evidence="11" type="ORF">BECKMB1821H_GA0114242_11941</name>
    <name evidence="10" type="ORF">BECKMB1821I_GA0114274_11931</name>
</gene>
<evidence type="ECO:0000259" key="9">
    <source>
        <dbReference type="Pfam" id="PF01435"/>
    </source>
</evidence>
<keyword evidence="4 6" id="KW-0862">Zinc</keyword>
<name>A0A451BH70_9GAMM</name>
<evidence type="ECO:0000256" key="4">
    <source>
        <dbReference type="ARBA" id="ARBA00022833"/>
    </source>
</evidence>
<reference evidence="11" key="1">
    <citation type="submission" date="2019-02" db="EMBL/GenBank/DDBJ databases">
        <authorList>
            <person name="Gruber-Vodicka R. H."/>
            <person name="Seah K. B. B."/>
        </authorList>
    </citation>
    <scope>NUCLEOTIDE SEQUENCE</scope>
    <source>
        <strain evidence="11">BECK_BZ198</strain>
        <strain evidence="10">BECK_BZ199</strain>
    </source>
</reference>
<dbReference type="CDD" id="cd07342">
    <property type="entry name" value="M48C_Oma1_like"/>
    <property type="match status" value="1"/>
</dbReference>
<dbReference type="GO" id="GO:0046872">
    <property type="term" value="F:metal ion binding"/>
    <property type="evidence" value="ECO:0007669"/>
    <property type="project" value="UniProtKB-KW"/>
</dbReference>
<feature type="chain" id="PRO_5033432918" evidence="8">
    <location>
        <begin position="18"/>
        <end position="369"/>
    </location>
</feature>
<dbReference type="GO" id="GO:0016020">
    <property type="term" value="C:membrane"/>
    <property type="evidence" value="ECO:0007669"/>
    <property type="project" value="TreeGrafter"/>
</dbReference>
<comment type="cofactor">
    <cofactor evidence="6">
        <name>Zn(2+)</name>
        <dbReference type="ChEBI" id="CHEBI:29105"/>
    </cofactor>
    <text evidence="6">Binds 1 zinc ion per subunit.</text>
</comment>
<feature type="compositionally biased region" description="Basic and acidic residues" evidence="7">
    <location>
        <begin position="345"/>
        <end position="359"/>
    </location>
</feature>
<dbReference type="InterPro" id="IPR001915">
    <property type="entry name" value="Peptidase_M48"/>
</dbReference>
<dbReference type="PANTHER" id="PTHR22726:SF1">
    <property type="entry name" value="METALLOENDOPEPTIDASE OMA1, MITOCHONDRIAL"/>
    <property type="match status" value="1"/>
</dbReference>
<feature type="compositionally biased region" description="Acidic residues" evidence="7">
    <location>
        <begin position="360"/>
        <end position="369"/>
    </location>
</feature>
<evidence type="ECO:0000256" key="1">
    <source>
        <dbReference type="ARBA" id="ARBA00022670"/>
    </source>
</evidence>
<evidence type="ECO:0000256" key="5">
    <source>
        <dbReference type="ARBA" id="ARBA00023049"/>
    </source>
</evidence>
<feature type="signal peptide" evidence="8">
    <location>
        <begin position="1"/>
        <end position="17"/>
    </location>
</feature>
<keyword evidence="8" id="KW-0732">Signal</keyword>
<comment type="similarity">
    <text evidence="6">Belongs to the peptidase M48 family.</text>
</comment>
<dbReference type="EMBL" id="CAADGH010000194">
    <property type="protein sequence ID" value="VFK77634.1"/>
    <property type="molecule type" value="Genomic_DNA"/>
</dbReference>
<evidence type="ECO:0000256" key="2">
    <source>
        <dbReference type="ARBA" id="ARBA00022723"/>
    </source>
</evidence>
<feature type="domain" description="Peptidase M48" evidence="9">
    <location>
        <begin position="181"/>
        <end position="335"/>
    </location>
</feature>
<evidence type="ECO:0000256" key="7">
    <source>
        <dbReference type="SAM" id="MobiDB-lite"/>
    </source>
</evidence>
<keyword evidence="1 6" id="KW-0645">Protease</keyword>
<dbReference type="AlphaFoldDB" id="A0A451BH70"/>